<dbReference type="STRING" id="3641.A0A061EFE2"/>
<organism evidence="3 4">
    <name type="scientific">Theobroma cacao</name>
    <name type="common">Cacao</name>
    <name type="synonym">Cocoa</name>
    <dbReference type="NCBI Taxonomy" id="3641"/>
    <lineage>
        <taxon>Eukaryota</taxon>
        <taxon>Viridiplantae</taxon>
        <taxon>Streptophyta</taxon>
        <taxon>Embryophyta</taxon>
        <taxon>Tracheophyta</taxon>
        <taxon>Spermatophyta</taxon>
        <taxon>Magnoliopsida</taxon>
        <taxon>eudicotyledons</taxon>
        <taxon>Gunneridae</taxon>
        <taxon>Pentapetalae</taxon>
        <taxon>rosids</taxon>
        <taxon>malvids</taxon>
        <taxon>Malvales</taxon>
        <taxon>Malvaceae</taxon>
        <taxon>Byttnerioideae</taxon>
        <taxon>Theobroma</taxon>
    </lineage>
</organism>
<dbReference type="HOGENOM" id="CLU_001650_20_0_1"/>
<dbReference type="PANTHER" id="PTHR42648">
    <property type="entry name" value="TRANSPOSASE, PUTATIVE-RELATED"/>
    <property type="match status" value="1"/>
</dbReference>
<dbReference type="Gene3D" id="3.30.420.10">
    <property type="entry name" value="Ribonuclease H-like superfamily/Ribonuclease H"/>
    <property type="match status" value="1"/>
</dbReference>
<dbReference type="InterPro" id="IPR025724">
    <property type="entry name" value="GAG-pre-integrase_dom"/>
</dbReference>
<dbReference type="PANTHER" id="PTHR42648:SF21">
    <property type="entry name" value="CYSTEINE-RICH RLK (RECEPTOR-LIKE PROTEIN KINASE) 8"/>
    <property type="match status" value="1"/>
</dbReference>
<dbReference type="InterPro" id="IPR036397">
    <property type="entry name" value="RNaseH_sf"/>
</dbReference>
<dbReference type="Pfam" id="PF00665">
    <property type="entry name" value="rve"/>
    <property type="match status" value="1"/>
</dbReference>
<dbReference type="SUPFAM" id="SSF53098">
    <property type="entry name" value="Ribonuclease H-like"/>
    <property type="match status" value="1"/>
</dbReference>
<proteinExistence type="predicted"/>
<protein>
    <recommendedName>
        <fullName evidence="2">Integrase catalytic domain-containing protein</fullName>
    </recommendedName>
</protein>
<dbReference type="EMBL" id="CM001882">
    <property type="protein sequence ID" value="EOY03358.1"/>
    <property type="molecule type" value="Genomic_DNA"/>
</dbReference>
<evidence type="ECO:0000256" key="1">
    <source>
        <dbReference type="ARBA" id="ARBA00022670"/>
    </source>
</evidence>
<dbReference type="GO" id="GO:0006508">
    <property type="term" value="P:proteolysis"/>
    <property type="evidence" value="ECO:0007669"/>
    <property type="project" value="UniProtKB-KW"/>
</dbReference>
<keyword evidence="1" id="KW-0378">Hydrolase</keyword>
<dbReference type="GO" id="GO:0008233">
    <property type="term" value="F:peptidase activity"/>
    <property type="evidence" value="ECO:0007669"/>
    <property type="project" value="UniProtKB-KW"/>
</dbReference>
<dbReference type="InterPro" id="IPR012337">
    <property type="entry name" value="RNaseH-like_sf"/>
</dbReference>
<dbReference type="InterPro" id="IPR039537">
    <property type="entry name" value="Retrotran_Ty1/copia-like"/>
</dbReference>
<dbReference type="Proteomes" id="UP000026915">
    <property type="component" value="Chromosome 4"/>
</dbReference>
<dbReference type="Pfam" id="PF22936">
    <property type="entry name" value="Pol_BBD"/>
    <property type="match status" value="1"/>
</dbReference>
<evidence type="ECO:0000259" key="2">
    <source>
        <dbReference type="PROSITE" id="PS50994"/>
    </source>
</evidence>
<dbReference type="GO" id="GO:0003676">
    <property type="term" value="F:nucleic acid binding"/>
    <property type="evidence" value="ECO:0007669"/>
    <property type="project" value="InterPro"/>
</dbReference>
<keyword evidence="1" id="KW-0645">Protease</keyword>
<dbReference type="InParanoid" id="A0A061EFE2"/>
<accession>A0A061EFE2</accession>
<name>A0A061EFE2_THECC</name>
<dbReference type="InterPro" id="IPR001584">
    <property type="entry name" value="Integrase_cat-core"/>
</dbReference>
<reference evidence="3 4" key="1">
    <citation type="journal article" date="2013" name="Genome Biol.">
        <title>The genome sequence of the most widely cultivated cacao type and its use to identify candidate genes regulating pod color.</title>
        <authorList>
            <person name="Motamayor J.C."/>
            <person name="Mockaitis K."/>
            <person name="Schmutz J."/>
            <person name="Haiminen N."/>
            <person name="Iii D.L."/>
            <person name="Cornejo O."/>
            <person name="Findley S.D."/>
            <person name="Zheng P."/>
            <person name="Utro F."/>
            <person name="Royaert S."/>
            <person name="Saski C."/>
            <person name="Jenkins J."/>
            <person name="Podicheti R."/>
            <person name="Zhao M."/>
            <person name="Scheffler B.E."/>
            <person name="Stack J.C."/>
            <person name="Feltus F.A."/>
            <person name="Mustiga G.M."/>
            <person name="Amores F."/>
            <person name="Phillips W."/>
            <person name="Marelli J.P."/>
            <person name="May G.D."/>
            <person name="Shapiro H."/>
            <person name="Ma J."/>
            <person name="Bustamante C.D."/>
            <person name="Schnell R.J."/>
            <person name="Main D."/>
            <person name="Gilbert D."/>
            <person name="Parida L."/>
            <person name="Kuhn D.N."/>
        </authorList>
    </citation>
    <scope>NUCLEOTIDE SEQUENCE [LARGE SCALE GENOMIC DNA]</scope>
    <source>
        <strain evidence="4">cv. Matina 1-6</strain>
    </source>
</reference>
<dbReference type="Gramene" id="EOY03358">
    <property type="protein sequence ID" value="EOY03358"/>
    <property type="gene ID" value="TCM_018340"/>
</dbReference>
<dbReference type="OMA" id="ISHEFCA"/>
<gene>
    <name evidence="3" type="ORF">TCM_018340</name>
</gene>
<feature type="domain" description="Integrase catalytic" evidence="2">
    <location>
        <begin position="176"/>
        <end position="285"/>
    </location>
</feature>
<keyword evidence="4" id="KW-1185">Reference proteome</keyword>
<sequence length="285" mass="32699">MTGHKMLFAQLDERKGGTVSFRDDSKGRIHGIGTVGKNFQTQISHVLLVKGLKHNLLSISQLCDKGFRVCLNSTKCEVIDMGTNKISFIGNRLKNMYVIFLEDLEVNSEVCLIANVENDSWLWYNRLHVSMNTMSKLIKKNLVIGMPELKFENDKICDACQLGKQVRTSFKSKKIVSTSRLLELLHIDLFGPISTTSLGEKSYSFVIIDDYSKYAWVYFLAYKNDALQAFLSHCKKVENEKRLAIVSIRSDHGGEFENDEFEKFCNERGWITIFLHLEYPSKMEL</sequence>
<dbReference type="GO" id="GO:0015074">
    <property type="term" value="P:DNA integration"/>
    <property type="evidence" value="ECO:0007669"/>
    <property type="project" value="InterPro"/>
</dbReference>
<dbReference type="InterPro" id="IPR054722">
    <property type="entry name" value="PolX-like_BBD"/>
</dbReference>
<evidence type="ECO:0000313" key="4">
    <source>
        <dbReference type="Proteomes" id="UP000026915"/>
    </source>
</evidence>
<dbReference type="eggNOG" id="KOG0017">
    <property type="taxonomic scope" value="Eukaryota"/>
</dbReference>
<evidence type="ECO:0000313" key="3">
    <source>
        <dbReference type="EMBL" id="EOY03358.1"/>
    </source>
</evidence>
<dbReference type="AlphaFoldDB" id="A0A061EFE2"/>
<dbReference type="Pfam" id="PF13976">
    <property type="entry name" value="gag_pre-integrs"/>
    <property type="match status" value="1"/>
</dbReference>
<dbReference type="PROSITE" id="PS50994">
    <property type="entry name" value="INTEGRASE"/>
    <property type="match status" value="1"/>
</dbReference>